<feature type="transmembrane region" description="Helical" evidence="1">
    <location>
        <begin position="169"/>
        <end position="189"/>
    </location>
</feature>
<keyword evidence="4" id="KW-1185">Reference proteome</keyword>
<feature type="transmembrane region" description="Helical" evidence="1">
    <location>
        <begin position="34"/>
        <end position="52"/>
    </location>
</feature>
<accession>A0ABX6R397</accession>
<dbReference type="EMBL" id="CP046268">
    <property type="protein sequence ID" value="QMV16006.1"/>
    <property type="molecule type" value="Genomic_DNA"/>
</dbReference>
<dbReference type="RefSeq" id="WP_182287951.1">
    <property type="nucleotide sequence ID" value="NZ_CP046268.1"/>
</dbReference>
<sequence length="202" mass="23505">MTKDDLLKAIAETGYNVGFGAKKHFATYDLVEKVPGWISFLSMAFGIYALAFDGLSTKFLSATFVVLGVVGLYVSFYNNEKETYEKRAVKLTQLFNQLKTLYLNTKSEQSQDLSIYISEHQRLETEYYSNCLTKQILFSDWYAHYKFFWQHQIEWIDEQKKFNFLRDKVPLSFSIVLVSAIVFAFLYRFEVLSSLCSLLNKG</sequence>
<organism evidence="3 4">
    <name type="scientific">Vibrio spartinae</name>
    <dbReference type="NCBI Taxonomy" id="1918945"/>
    <lineage>
        <taxon>Bacteria</taxon>
        <taxon>Pseudomonadati</taxon>
        <taxon>Pseudomonadota</taxon>
        <taxon>Gammaproteobacteria</taxon>
        <taxon>Vibrionales</taxon>
        <taxon>Vibrionaceae</taxon>
        <taxon>Vibrio</taxon>
    </lineage>
</organism>
<gene>
    <name evidence="3" type="ORF">Vspart_03380</name>
</gene>
<protein>
    <recommendedName>
        <fullName evidence="2">SMODS and SLOG-associating 2TM effector domain-containing protein</fullName>
    </recommendedName>
</protein>
<dbReference type="Pfam" id="PF18169">
    <property type="entry name" value="SLATT_6"/>
    <property type="match status" value="1"/>
</dbReference>
<proteinExistence type="predicted"/>
<keyword evidence="1" id="KW-1133">Transmembrane helix</keyword>
<evidence type="ECO:0000256" key="1">
    <source>
        <dbReference type="SAM" id="Phobius"/>
    </source>
</evidence>
<keyword evidence="1" id="KW-0472">Membrane</keyword>
<dbReference type="NCBIfam" id="NF033630">
    <property type="entry name" value="SLATT_6"/>
    <property type="match status" value="1"/>
</dbReference>
<feature type="transmembrane region" description="Helical" evidence="1">
    <location>
        <begin position="58"/>
        <end position="77"/>
    </location>
</feature>
<keyword evidence="1" id="KW-0812">Transmembrane</keyword>
<evidence type="ECO:0000313" key="3">
    <source>
        <dbReference type="EMBL" id="QMV16006.1"/>
    </source>
</evidence>
<feature type="domain" description="SMODS and SLOG-associating 2TM effector" evidence="2">
    <location>
        <begin position="1"/>
        <end position="176"/>
    </location>
</feature>
<evidence type="ECO:0000259" key="2">
    <source>
        <dbReference type="Pfam" id="PF18169"/>
    </source>
</evidence>
<reference evidence="3 4" key="1">
    <citation type="journal article" date="2020" name="J. Nat. Prod.">
        <title>Genomics-Metabolomics Profiling Disclosed Marine Vibrio spartinae 3.6 as a Producer of a New Branched Side Chain Prodigiosin.</title>
        <authorList>
            <person name="Vitale G.A."/>
            <person name="Sciarretta M."/>
            <person name="Palma Esposito F."/>
            <person name="January G.G."/>
            <person name="Giaccio M."/>
            <person name="Bunk B."/>
            <person name="Sproer C."/>
            <person name="Bajerski F."/>
            <person name="Power D."/>
            <person name="Festa C."/>
            <person name="Monti M.C."/>
            <person name="D'Auria M.V."/>
            <person name="de Pascale D."/>
        </authorList>
    </citation>
    <scope>NUCLEOTIDE SEQUENCE [LARGE SCALE GENOMIC DNA]</scope>
    <source>
        <strain evidence="3 4">3.6</strain>
    </source>
</reference>
<name>A0ABX6R397_9VIBR</name>
<dbReference type="InterPro" id="IPR041119">
    <property type="entry name" value="SLATT_6"/>
</dbReference>
<dbReference type="Proteomes" id="UP000515264">
    <property type="component" value="Chromosome 1"/>
</dbReference>
<evidence type="ECO:0000313" key="4">
    <source>
        <dbReference type="Proteomes" id="UP000515264"/>
    </source>
</evidence>